<dbReference type="OrthoDB" id="9770600at2"/>
<dbReference type="AlphaFoldDB" id="A0A2U8I5E2"/>
<keyword evidence="1" id="KW-0812">Transmembrane</keyword>
<evidence type="ECO:0000256" key="1">
    <source>
        <dbReference type="SAM" id="Phobius"/>
    </source>
</evidence>
<feature type="transmembrane region" description="Helical" evidence="1">
    <location>
        <begin position="74"/>
        <end position="92"/>
    </location>
</feature>
<evidence type="ECO:0000313" key="2">
    <source>
        <dbReference type="EMBL" id="AWK14371.1"/>
    </source>
</evidence>
<proteinExistence type="predicted"/>
<dbReference type="EMBL" id="CP021659">
    <property type="protein sequence ID" value="AWK14371.1"/>
    <property type="molecule type" value="Genomic_DNA"/>
</dbReference>
<feature type="transmembrane region" description="Helical" evidence="1">
    <location>
        <begin position="286"/>
        <end position="308"/>
    </location>
</feature>
<evidence type="ECO:0000313" key="3">
    <source>
        <dbReference type="Proteomes" id="UP000261875"/>
    </source>
</evidence>
<keyword evidence="1" id="KW-0472">Membrane</keyword>
<name>A0A2U8I5E2_9GAMM</name>
<feature type="transmembrane region" description="Helical" evidence="1">
    <location>
        <begin position="51"/>
        <end position="68"/>
    </location>
</feature>
<keyword evidence="1" id="KW-1133">Transmembrane helix</keyword>
<feature type="transmembrane region" description="Helical" evidence="1">
    <location>
        <begin position="99"/>
        <end position="120"/>
    </location>
</feature>
<accession>A0A2U8I5E2</accession>
<sequence>MYSNEDIESAVVAQAISPQAAQALRDHVDNMRKTSAVDEESFRLLAGFNDIFVVIASLLLLGATFVLGGAYHRWLGGLLCAGVAWGLAEYFVRKRHMALPAVVLLLAFIVAIGSVPIYGYGIKDAVIRWIIAILLTALAALLHWRRFHIPITLAAGVGVVVWGVLSVFLMVFPVLENMMPKLIFGSGLLVFAFAMYWDVSDIQRQTRRADVAFWLHLLAAPMLVHPLFITMLGEGDVRLLNTLLVLIFYVLMAFFSLAIDRRALMVSALGYVLYAFTSLLDKSGFVSLSFAITALIAGSALLLLSAFWHQSRGFVLGLLPLSVCRYFPRCYPGRAGL</sequence>
<gene>
    <name evidence="2" type="ORF">CCS41_07605</name>
</gene>
<feature type="transmembrane region" description="Helical" evidence="1">
    <location>
        <begin position="126"/>
        <end position="144"/>
    </location>
</feature>
<reference evidence="2 3" key="1">
    <citation type="submission" date="2017-05" db="EMBL/GenBank/DDBJ databases">
        <title>Genome sequence of Candidatus Fukatsuia symbiotica and Candidatus Hamiltonella defensa from Acyrthosiphon pisum strain 5D.</title>
        <authorList>
            <person name="Patel V.A."/>
            <person name="Chevignon G."/>
            <person name="Russell J.A."/>
            <person name="Oliver K.M."/>
        </authorList>
    </citation>
    <scope>NUCLEOTIDE SEQUENCE [LARGE SCALE GENOMIC DNA]</scope>
    <source>
        <strain evidence="2 3">5D</strain>
    </source>
</reference>
<feature type="transmembrane region" description="Helical" evidence="1">
    <location>
        <begin position="263"/>
        <end position="280"/>
    </location>
</feature>
<dbReference type="Proteomes" id="UP000261875">
    <property type="component" value="Chromosome"/>
</dbReference>
<evidence type="ECO:0008006" key="4">
    <source>
        <dbReference type="Google" id="ProtNLM"/>
    </source>
</evidence>
<protein>
    <recommendedName>
        <fullName evidence="4">DUF2157 domain-containing protein</fullName>
    </recommendedName>
</protein>
<feature type="transmembrane region" description="Helical" evidence="1">
    <location>
        <begin position="239"/>
        <end position="258"/>
    </location>
</feature>
<dbReference type="RefSeq" id="WP_072550792.1">
    <property type="nucleotide sequence ID" value="NZ_CP021659.1"/>
</dbReference>
<feature type="transmembrane region" description="Helical" evidence="1">
    <location>
        <begin position="211"/>
        <end position="233"/>
    </location>
</feature>
<dbReference type="KEGG" id="fsm:CCS41_07605"/>
<keyword evidence="3" id="KW-1185">Reference proteome</keyword>
<feature type="transmembrane region" description="Helical" evidence="1">
    <location>
        <begin position="151"/>
        <end position="172"/>
    </location>
</feature>
<organism evidence="2 3">
    <name type="scientific">Candidatus Fukatsuia symbiotica</name>
    <dbReference type="NCBI Taxonomy" id="1878942"/>
    <lineage>
        <taxon>Bacteria</taxon>
        <taxon>Pseudomonadati</taxon>
        <taxon>Pseudomonadota</taxon>
        <taxon>Gammaproteobacteria</taxon>
        <taxon>Enterobacterales</taxon>
        <taxon>Yersiniaceae</taxon>
        <taxon>Candidatus Fukatsuia</taxon>
    </lineage>
</organism>
<feature type="transmembrane region" description="Helical" evidence="1">
    <location>
        <begin position="178"/>
        <end position="199"/>
    </location>
</feature>